<dbReference type="EMBL" id="JARMAB010000006">
    <property type="protein sequence ID" value="MED1202434.1"/>
    <property type="molecule type" value="Genomic_DNA"/>
</dbReference>
<sequence length="116" mass="13905">MEVRGNTTELLEQKIASLKFHQRLLMKMVKKEGNEFFTLVIEEKLSEMEVQDFYKLCETLSKEYKEQKADKFVFFFPLFKKFIEELNPKLDAKETIIACLKQKLYPELMEVLEKNL</sequence>
<accession>A0ABU6MDC3</accession>
<organism evidence="1 2">
    <name type="scientific">Heyndrickxia acidicola</name>
    <dbReference type="NCBI Taxonomy" id="209389"/>
    <lineage>
        <taxon>Bacteria</taxon>
        <taxon>Bacillati</taxon>
        <taxon>Bacillota</taxon>
        <taxon>Bacilli</taxon>
        <taxon>Bacillales</taxon>
        <taxon>Bacillaceae</taxon>
        <taxon>Heyndrickxia</taxon>
    </lineage>
</organism>
<protein>
    <submittedName>
        <fullName evidence="1">DUF1878 family protein</fullName>
    </submittedName>
</protein>
<name>A0ABU6MDC3_9BACI</name>
<evidence type="ECO:0000313" key="1">
    <source>
        <dbReference type="EMBL" id="MED1202434.1"/>
    </source>
</evidence>
<dbReference type="SUPFAM" id="SSF109915">
    <property type="entry name" value="Hypothetical protein YhaI"/>
    <property type="match status" value="1"/>
</dbReference>
<reference evidence="1 2" key="1">
    <citation type="submission" date="2023-03" db="EMBL/GenBank/DDBJ databases">
        <title>Bacillus Genome Sequencing.</title>
        <authorList>
            <person name="Dunlap C."/>
        </authorList>
    </citation>
    <scope>NUCLEOTIDE SEQUENCE [LARGE SCALE GENOMIC DNA]</scope>
    <source>
        <strain evidence="1 2">B-23453</strain>
    </source>
</reference>
<dbReference type="Gene3D" id="1.10.3750.10">
    <property type="entry name" value="YhaI-like"/>
    <property type="match status" value="1"/>
</dbReference>
<keyword evidence="2" id="KW-1185">Reference proteome</keyword>
<comment type="caution">
    <text evidence="1">The sequence shown here is derived from an EMBL/GenBank/DDBJ whole genome shotgun (WGS) entry which is preliminary data.</text>
</comment>
<dbReference type="RefSeq" id="WP_083953116.1">
    <property type="nucleotide sequence ID" value="NZ_JARMAB010000006.1"/>
</dbReference>
<proteinExistence type="predicted"/>
<dbReference type="Proteomes" id="UP001341444">
    <property type="component" value="Unassembled WGS sequence"/>
</dbReference>
<gene>
    <name evidence="1" type="ORF">P4T90_04925</name>
</gene>
<dbReference type="InterPro" id="IPR015058">
    <property type="entry name" value="DUF1878"/>
</dbReference>
<dbReference type="Pfam" id="PF08963">
    <property type="entry name" value="DUF1878"/>
    <property type="match status" value="1"/>
</dbReference>
<dbReference type="InterPro" id="IPR035945">
    <property type="entry name" value="YhaI-like_sf"/>
</dbReference>
<evidence type="ECO:0000313" key="2">
    <source>
        <dbReference type="Proteomes" id="UP001341444"/>
    </source>
</evidence>